<proteinExistence type="predicted"/>
<dbReference type="Proteomes" id="UP000664795">
    <property type="component" value="Unassembled WGS sequence"/>
</dbReference>
<dbReference type="Gene3D" id="3.40.50.150">
    <property type="entry name" value="Vaccinia Virus protein VP39"/>
    <property type="match status" value="1"/>
</dbReference>
<dbReference type="SUPFAM" id="SSF53335">
    <property type="entry name" value="S-adenosyl-L-methionine-dependent methyltransferases"/>
    <property type="match status" value="1"/>
</dbReference>
<accession>A0A939JW49</accession>
<dbReference type="AlphaFoldDB" id="A0A939JW49"/>
<keyword evidence="2" id="KW-0489">Methyltransferase</keyword>
<evidence type="ECO:0000259" key="1">
    <source>
        <dbReference type="Pfam" id="PF13649"/>
    </source>
</evidence>
<organism evidence="2 3">
    <name type="scientific">Fibrella aquatilis</name>
    <dbReference type="NCBI Taxonomy" id="2817059"/>
    <lineage>
        <taxon>Bacteria</taxon>
        <taxon>Pseudomonadati</taxon>
        <taxon>Bacteroidota</taxon>
        <taxon>Cytophagia</taxon>
        <taxon>Cytophagales</taxon>
        <taxon>Spirosomataceae</taxon>
        <taxon>Fibrella</taxon>
    </lineage>
</organism>
<name>A0A939JW49_9BACT</name>
<dbReference type="InterPro" id="IPR029063">
    <property type="entry name" value="SAM-dependent_MTases_sf"/>
</dbReference>
<keyword evidence="2" id="KW-0808">Transferase</keyword>
<evidence type="ECO:0000313" key="2">
    <source>
        <dbReference type="EMBL" id="MBO0929634.1"/>
    </source>
</evidence>
<sequence length="204" mass="23133">MSFDFIAPVYDRLARLVFGRALRTAHAWCVARIPAGGRVLVLGGGTGHFLPQLLARKPARIVYVEASVAMLRQAQARLSAQPDNLLFHHGTEATLPTEAPFDLILLPFILDLYPESRLSGQFLPRLRSLLTPGGALLICDFDQPQSRWQRAQLWLMIWFFRAVAQIEITQLPNWPVIIQQAGFVEIERAYLRNGQIRMGVYENR</sequence>
<gene>
    <name evidence="2" type="ORF">J2I48_01445</name>
</gene>
<feature type="domain" description="Methyltransferase" evidence="1">
    <location>
        <begin position="39"/>
        <end position="134"/>
    </location>
</feature>
<comment type="caution">
    <text evidence="2">The sequence shown here is derived from an EMBL/GenBank/DDBJ whole genome shotgun (WGS) entry which is preliminary data.</text>
</comment>
<dbReference type="RefSeq" id="WP_207333594.1">
    <property type="nucleotide sequence ID" value="NZ_JAFMYU010000001.1"/>
</dbReference>
<reference evidence="2 3" key="1">
    <citation type="submission" date="2021-03" db="EMBL/GenBank/DDBJ databases">
        <title>Fibrella sp. HMF5036 genome sequencing and assembly.</title>
        <authorList>
            <person name="Kang H."/>
            <person name="Kim H."/>
            <person name="Bae S."/>
            <person name="Joh K."/>
        </authorList>
    </citation>
    <scope>NUCLEOTIDE SEQUENCE [LARGE SCALE GENOMIC DNA]</scope>
    <source>
        <strain evidence="2 3">HMF5036</strain>
    </source>
</reference>
<evidence type="ECO:0000313" key="3">
    <source>
        <dbReference type="Proteomes" id="UP000664795"/>
    </source>
</evidence>
<dbReference type="Pfam" id="PF13649">
    <property type="entry name" value="Methyltransf_25"/>
    <property type="match status" value="1"/>
</dbReference>
<protein>
    <submittedName>
        <fullName evidence="2">Class I SAM-dependent methyltransferase</fullName>
    </submittedName>
</protein>
<dbReference type="CDD" id="cd02440">
    <property type="entry name" value="AdoMet_MTases"/>
    <property type="match status" value="1"/>
</dbReference>
<dbReference type="GO" id="GO:0008168">
    <property type="term" value="F:methyltransferase activity"/>
    <property type="evidence" value="ECO:0007669"/>
    <property type="project" value="UniProtKB-KW"/>
</dbReference>
<keyword evidence="3" id="KW-1185">Reference proteome</keyword>
<dbReference type="EMBL" id="JAFMYU010000001">
    <property type="protein sequence ID" value="MBO0929634.1"/>
    <property type="molecule type" value="Genomic_DNA"/>
</dbReference>
<dbReference type="GO" id="GO:0032259">
    <property type="term" value="P:methylation"/>
    <property type="evidence" value="ECO:0007669"/>
    <property type="project" value="UniProtKB-KW"/>
</dbReference>
<dbReference type="InterPro" id="IPR041698">
    <property type="entry name" value="Methyltransf_25"/>
</dbReference>